<dbReference type="OrthoDB" id="630895at2759"/>
<dbReference type="EMBL" id="VDMD01000029">
    <property type="protein sequence ID" value="TRM59196.1"/>
    <property type="molecule type" value="Genomic_DNA"/>
</dbReference>
<dbReference type="AlphaFoldDB" id="A0A550C3A9"/>
<evidence type="ECO:0000256" key="4">
    <source>
        <dbReference type="PROSITE-ProRule" id="PRU01161"/>
    </source>
</evidence>
<keyword evidence="2" id="KW-0442">Lipid degradation</keyword>
<dbReference type="PANTHER" id="PTHR24185">
    <property type="entry name" value="CALCIUM-INDEPENDENT PHOSPHOLIPASE A2-GAMMA"/>
    <property type="match status" value="1"/>
</dbReference>
<evidence type="ECO:0000313" key="8">
    <source>
        <dbReference type="Proteomes" id="UP000320762"/>
    </source>
</evidence>
<sequence>MTPHSGAKDSSSSGASAQVGPRELTLEDYRELLAVPPPGVRLHSLDDGGIRGLSMLLLLRGLMAWVYEISGDSTLLCDYFDMIGGSGTGGFIALLLGRLRLSVDNAIICCTRFVERVLVRTKSDGTFKTAPFEGVLRDISDRFRECDDTPLQESGRIQCKTFVCTRRNDGRNFMAHKLRTYTHPIETYIPYTFIEAARATMGNPAFFERMNIAAAPNAKFSDAGGDHYSPVFDLYEEYLAIYPSRRMSYCLSLGPGRAQTIDSAPSPERCDSIAATFMQEHGDFDGLGGFYRMNLDQGIHDGTMARWEQKGILGKFTNEYL</sequence>
<feature type="non-terminal residue" evidence="7">
    <location>
        <position position="321"/>
    </location>
</feature>
<comment type="caution">
    <text evidence="7">The sequence shown here is derived from an EMBL/GenBank/DDBJ whole genome shotgun (WGS) entry which is preliminary data.</text>
</comment>
<evidence type="ECO:0000313" key="7">
    <source>
        <dbReference type="EMBL" id="TRM59196.1"/>
    </source>
</evidence>
<evidence type="ECO:0000256" key="5">
    <source>
        <dbReference type="SAM" id="MobiDB-lite"/>
    </source>
</evidence>
<dbReference type="Gene3D" id="3.40.1090.10">
    <property type="entry name" value="Cytosolic phospholipase A2 catalytic domain"/>
    <property type="match status" value="1"/>
</dbReference>
<accession>A0A550C3A9</accession>
<feature type="region of interest" description="Disordered" evidence="5">
    <location>
        <begin position="1"/>
        <end position="21"/>
    </location>
</feature>
<protein>
    <recommendedName>
        <fullName evidence="6">PNPLA domain-containing protein</fullName>
    </recommendedName>
</protein>
<reference evidence="7 8" key="1">
    <citation type="journal article" date="2019" name="New Phytol.">
        <title>Comparative genomics reveals unique wood-decay strategies and fruiting body development in the Schizophyllaceae.</title>
        <authorList>
            <person name="Almasi E."/>
            <person name="Sahu N."/>
            <person name="Krizsan K."/>
            <person name="Balint B."/>
            <person name="Kovacs G.M."/>
            <person name="Kiss B."/>
            <person name="Cseklye J."/>
            <person name="Drula E."/>
            <person name="Henrissat B."/>
            <person name="Nagy I."/>
            <person name="Chovatia M."/>
            <person name="Adam C."/>
            <person name="LaButti K."/>
            <person name="Lipzen A."/>
            <person name="Riley R."/>
            <person name="Grigoriev I.V."/>
            <person name="Nagy L.G."/>
        </authorList>
    </citation>
    <scope>NUCLEOTIDE SEQUENCE [LARGE SCALE GENOMIC DNA]</scope>
    <source>
        <strain evidence="7 8">NL-1724</strain>
    </source>
</reference>
<dbReference type="GO" id="GO:0016020">
    <property type="term" value="C:membrane"/>
    <property type="evidence" value="ECO:0007669"/>
    <property type="project" value="TreeGrafter"/>
</dbReference>
<evidence type="ECO:0000256" key="1">
    <source>
        <dbReference type="ARBA" id="ARBA00022801"/>
    </source>
</evidence>
<gene>
    <name evidence="7" type="ORF">BD626DRAFT_462611</name>
</gene>
<keyword evidence="3" id="KW-0443">Lipid metabolism</keyword>
<feature type="compositionally biased region" description="Low complexity" evidence="5">
    <location>
        <begin position="8"/>
        <end position="17"/>
    </location>
</feature>
<evidence type="ECO:0000256" key="3">
    <source>
        <dbReference type="ARBA" id="ARBA00023098"/>
    </source>
</evidence>
<organism evidence="7 8">
    <name type="scientific">Schizophyllum amplum</name>
    <dbReference type="NCBI Taxonomy" id="97359"/>
    <lineage>
        <taxon>Eukaryota</taxon>
        <taxon>Fungi</taxon>
        <taxon>Dikarya</taxon>
        <taxon>Basidiomycota</taxon>
        <taxon>Agaricomycotina</taxon>
        <taxon>Agaricomycetes</taxon>
        <taxon>Agaricomycetidae</taxon>
        <taxon>Agaricales</taxon>
        <taxon>Schizophyllaceae</taxon>
        <taxon>Schizophyllum</taxon>
    </lineage>
</organism>
<keyword evidence="8" id="KW-1185">Reference proteome</keyword>
<dbReference type="InterPro" id="IPR002641">
    <property type="entry name" value="PNPLA_dom"/>
</dbReference>
<comment type="caution">
    <text evidence="4">Lacks conserved residue(s) required for the propagation of feature annotation.</text>
</comment>
<feature type="domain" description="PNPLA" evidence="6">
    <location>
        <begin position="43"/>
        <end position="235"/>
    </location>
</feature>
<dbReference type="PANTHER" id="PTHR24185:SF1">
    <property type="entry name" value="CALCIUM-INDEPENDENT PHOSPHOLIPASE A2-GAMMA"/>
    <property type="match status" value="1"/>
</dbReference>
<dbReference type="Proteomes" id="UP000320762">
    <property type="component" value="Unassembled WGS sequence"/>
</dbReference>
<dbReference type="GO" id="GO:0019369">
    <property type="term" value="P:arachidonate metabolic process"/>
    <property type="evidence" value="ECO:0007669"/>
    <property type="project" value="TreeGrafter"/>
</dbReference>
<dbReference type="GO" id="GO:0016042">
    <property type="term" value="P:lipid catabolic process"/>
    <property type="evidence" value="ECO:0007669"/>
    <property type="project" value="UniProtKB-KW"/>
</dbReference>
<proteinExistence type="predicted"/>
<evidence type="ECO:0000259" key="6">
    <source>
        <dbReference type="PROSITE" id="PS51635"/>
    </source>
</evidence>
<dbReference type="STRING" id="97359.A0A550C3A9"/>
<dbReference type="GO" id="GO:0047499">
    <property type="term" value="F:calcium-independent phospholipase A2 activity"/>
    <property type="evidence" value="ECO:0007669"/>
    <property type="project" value="TreeGrafter"/>
</dbReference>
<dbReference type="InterPro" id="IPR016035">
    <property type="entry name" value="Acyl_Trfase/lysoPLipase"/>
</dbReference>
<evidence type="ECO:0000256" key="2">
    <source>
        <dbReference type="ARBA" id="ARBA00022963"/>
    </source>
</evidence>
<dbReference type="GO" id="GO:0046486">
    <property type="term" value="P:glycerolipid metabolic process"/>
    <property type="evidence" value="ECO:0007669"/>
    <property type="project" value="UniProtKB-ARBA"/>
</dbReference>
<keyword evidence="1" id="KW-0378">Hydrolase</keyword>
<name>A0A550C3A9_9AGAR</name>
<dbReference type="PROSITE" id="PS51635">
    <property type="entry name" value="PNPLA"/>
    <property type="match status" value="1"/>
</dbReference>
<dbReference type="SUPFAM" id="SSF52151">
    <property type="entry name" value="FabD/lysophospholipase-like"/>
    <property type="match status" value="1"/>
</dbReference>